<dbReference type="Pfam" id="PF00085">
    <property type="entry name" value="Thioredoxin"/>
    <property type="match status" value="1"/>
</dbReference>
<evidence type="ECO:0000313" key="2">
    <source>
        <dbReference type="EMBL" id="ERK58792.1"/>
    </source>
</evidence>
<sequence length="108" mass="12943">MFDYIEYLKTIEEFKTIKENNEKVVFVFSANWCPDCLMLDKFFEETVNKFSDIKFIYIDRDKFPEIIQTLDIFGIPSFIAYKNNKEVARFVSKIAKTQNEVENFLLKI</sequence>
<evidence type="ECO:0000259" key="1">
    <source>
        <dbReference type="PROSITE" id="PS51352"/>
    </source>
</evidence>
<dbReference type="EMBL" id="AWVP01000043">
    <property type="protein sequence ID" value="ERK58792.1"/>
    <property type="molecule type" value="Genomic_DNA"/>
</dbReference>
<dbReference type="InterPro" id="IPR013766">
    <property type="entry name" value="Thioredoxin_domain"/>
</dbReference>
<comment type="caution">
    <text evidence="2">The sequence shown here is derived from an EMBL/GenBank/DDBJ whole genome shotgun (WGS) entry which is preliminary data.</text>
</comment>
<dbReference type="SUPFAM" id="SSF52833">
    <property type="entry name" value="Thioredoxin-like"/>
    <property type="match status" value="1"/>
</dbReference>
<proteinExistence type="predicted"/>
<dbReference type="Proteomes" id="UP000016637">
    <property type="component" value="Unassembled WGS sequence"/>
</dbReference>
<dbReference type="Gene3D" id="3.40.30.10">
    <property type="entry name" value="Glutaredoxin"/>
    <property type="match status" value="1"/>
</dbReference>
<dbReference type="HOGENOM" id="CLU_090389_14_3_9"/>
<dbReference type="PROSITE" id="PS51352">
    <property type="entry name" value="THIOREDOXIN_2"/>
    <property type="match status" value="1"/>
</dbReference>
<reference evidence="2 3" key="1">
    <citation type="submission" date="2013-08" db="EMBL/GenBank/DDBJ databases">
        <authorList>
            <person name="Weinstock G."/>
            <person name="Sodergren E."/>
            <person name="Wylie T."/>
            <person name="Fulton L."/>
            <person name="Fulton R."/>
            <person name="Fronick C."/>
            <person name="O'Laughlin M."/>
            <person name="Godfrey J."/>
            <person name="Miner T."/>
            <person name="Herter B."/>
            <person name="Appelbaum E."/>
            <person name="Cordes M."/>
            <person name="Lek S."/>
            <person name="Wollam A."/>
            <person name="Pepin K.H."/>
            <person name="Palsikar V.B."/>
            <person name="Mitreva M."/>
            <person name="Wilson R.K."/>
        </authorList>
    </citation>
    <scope>NUCLEOTIDE SEQUENCE [LARGE SCALE GENOMIC DNA]</scope>
    <source>
        <strain evidence="2 3">ATCC 700627</strain>
    </source>
</reference>
<dbReference type="AlphaFoldDB" id="U2S7K5"/>
<keyword evidence="3" id="KW-1185">Reference proteome</keyword>
<dbReference type="InterPro" id="IPR036249">
    <property type="entry name" value="Thioredoxin-like_sf"/>
</dbReference>
<name>U2S7K5_9BACL</name>
<dbReference type="PANTHER" id="PTHR10438:SF468">
    <property type="entry name" value="THIOREDOXIN-1-RELATED"/>
    <property type="match status" value="1"/>
</dbReference>
<dbReference type="eggNOG" id="COG0526">
    <property type="taxonomic scope" value="Bacteria"/>
</dbReference>
<dbReference type="InterPro" id="IPR050620">
    <property type="entry name" value="Thioredoxin_H-type-like"/>
</dbReference>
<feature type="domain" description="Thioredoxin" evidence="1">
    <location>
        <begin position="1"/>
        <end position="108"/>
    </location>
</feature>
<dbReference type="CDD" id="cd02947">
    <property type="entry name" value="TRX_family"/>
    <property type="match status" value="1"/>
</dbReference>
<dbReference type="PATRIC" id="fig|1321820.3.peg.678"/>
<dbReference type="PANTHER" id="PTHR10438">
    <property type="entry name" value="THIOREDOXIN"/>
    <property type="match status" value="1"/>
</dbReference>
<accession>U2S7K5</accession>
<protein>
    <submittedName>
        <fullName evidence="2">Thioredoxin</fullName>
    </submittedName>
</protein>
<evidence type="ECO:0000313" key="3">
    <source>
        <dbReference type="Proteomes" id="UP000016637"/>
    </source>
</evidence>
<gene>
    <name evidence="2" type="ORF">HMPREF1983_00692</name>
</gene>
<dbReference type="RefSeq" id="WP_021753333.1">
    <property type="nucleotide sequence ID" value="NZ_KI271858.1"/>
</dbReference>
<organism evidence="2 3">
    <name type="scientific">Gemella bergeri ATCC 700627</name>
    <dbReference type="NCBI Taxonomy" id="1321820"/>
    <lineage>
        <taxon>Bacteria</taxon>
        <taxon>Bacillati</taxon>
        <taxon>Bacillota</taxon>
        <taxon>Bacilli</taxon>
        <taxon>Bacillales</taxon>
        <taxon>Gemellaceae</taxon>
        <taxon>Gemella</taxon>
    </lineage>
</organism>